<dbReference type="PATRIC" id="fig|171383.3.peg.4331"/>
<dbReference type="PANTHER" id="PTHR35007">
    <property type="entry name" value="INTEGRAL MEMBRANE PROTEIN-RELATED"/>
    <property type="match status" value="1"/>
</dbReference>
<evidence type="ECO:0000256" key="3">
    <source>
        <dbReference type="ARBA" id="ARBA00022692"/>
    </source>
</evidence>
<sequence>MKLLIVLIVFWLVAGGLIWLVIQRQEQWQCQLKRYTLLNLAIDADQRQPFWCHWLWYQNLQTFVSPAKLKQWQLGLAASMVLAPTVLCFNGMDWYVALLLSLSTALLVVWFAYQQLQQKAKDQFRDELPDVIDGLIRALRVGAPMADVFHEMAQQHQGVTARLFDNMHDELKVGQTLDEVMKNASQRMPIAEFRFLTIVLSLQQETGGRLTGVLERLGHTLRSRAELNASIQSITSESRNSAKVLAALPILVCLVLFTTGREHFDFLMTSNGGQIVMAYVVGSILAGLYLIRRMTQLRG</sequence>
<dbReference type="Pfam" id="PF00482">
    <property type="entry name" value="T2SSF"/>
    <property type="match status" value="1"/>
</dbReference>
<dbReference type="InterPro" id="IPR042094">
    <property type="entry name" value="T2SS_GspF_sf"/>
</dbReference>
<evidence type="ECO:0000256" key="6">
    <source>
        <dbReference type="SAM" id="Phobius"/>
    </source>
</evidence>
<dbReference type="AlphaFoldDB" id="A0A0M0HUW8"/>
<dbReference type="PANTHER" id="PTHR35007:SF1">
    <property type="entry name" value="PILUS ASSEMBLY PROTEIN"/>
    <property type="match status" value="1"/>
</dbReference>
<dbReference type="GO" id="GO:0005886">
    <property type="term" value="C:plasma membrane"/>
    <property type="evidence" value="ECO:0007669"/>
    <property type="project" value="UniProtKB-SubCell"/>
</dbReference>
<comment type="subcellular location">
    <subcellularLocation>
        <location evidence="1">Cell membrane</location>
        <topology evidence="1">Multi-pass membrane protein</topology>
    </subcellularLocation>
</comment>
<evidence type="ECO:0000313" key="8">
    <source>
        <dbReference type="EMBL" id="KOO05667.1"/>
    </source>
</evidence>
<feature type="transmembrane region" description="Helical" evidence="6">
    <location>
        <begin position="242"/>
        <end position="260"/>
    </location>
</feature>
<reference evidence="9" key="1">
    <citation type="submission" date="2015-08" db="EMBL/GenBank/DDBJ databases">
        <title>Vibrio galatheae sp. nov., a novel member of the Vibrionaceae family isolated from the Solomon Islands.</title>
        <authorList>
            <person name="Giubergia S."/>
            <person name="Machado H."/>
            <person name="Mateiu R.V."/>
            <person name="Gram L."/>
        </authorList>
    </citation>
    <scope>NUCLEOTIDE SEQUENCE [LARGE SCALE GENOMIC DNA]</scope>
    <source>
        <strain evidence="9">DSM 19134</strain>
    </source>
</reference>
<evidence type="ECO:0000256" key="4">
    <source>
        <dbReference type="ARBA" id="ARBA00022989"/>
    </source>
</evidence>
<accession>A0A0M0HUW8</accession>
<feature type="domain" description="Type II secretion system protein GspF" evidence="7">
    <location>
        <begin position="135"/>
        <end position="256"/>
    </location>
</feature>
<keyword evidence="9" id="KW-1185">Reference proteome</keyword>
<name>A0A0M0HUW8_9VIBR</name>
<feature type="transmembrane region" description="Helical" evidence="6">
    <location>
        <begin position="272"/>
        <end position="291"/>
    </location>
</feature>
<evidence type="ECO:0000256" key="5">
    <source>
        <dbReference type="ARBA" id="ARBA00023136"/>
    </source>
</evidence>
<evidence type="ECO:0000256" key="1">
    <source>
        <dbReference type="ARBA" id="ARBA00004651"/>
    </source>
</evidence>
<protein>
    <submittedName>
        <fullName evidence="8">Pilus assembly protein TadB</fullName>
    </submittedName>
</protein>
<evidence type="ECO:0000259" key="7">
    <source>
        <dbReference type="Pfam" id="PF00482"/>
    </source>
</evidence>
<dbReference type="RefSeq" id="WP_053411025.1">
    <property type="nucleotide sequence ID" value="NZ_DAIPHI010000014.1"/>
</dbReference>
<dbReference type="Gene3D" id="1.20.81.30">
    <property type="entry name" value="Type II secretion system (T2SS), domain F"/>
    <property type="match status" value="1"/>
</dbReference>
<keyword evidence="3 6" id="KW-0812">Transmembrane</keyword>
<dbReference type="Proteomes" id="UP000037530">
    <property type="component" value="Unassembled WGS sequence"/>
</dbReference>
<comment type="caution">
    <text evidence="8">The sequence shown here is derived from an EMBL/GenBank/DDBJ whole genome shotgun (WGS) entry which is preliminary data.</text>
</comment>
<gene>
    <name evidence="8" type="ORF">AKJ31_21220</name>
</gene>
<dbReference type="OrthoDB" id="5611741at2"/>
<feature type="transmembrane region" description="Helical" evidence="6">
    <location>
        <begin position="94"/>
        <end position="113"/>
    </location>
</feature>
<keyword evidence="2" id="KW-1003">Cell membrane</keyword>
<evidence type="ECO:0000313" key="9">
    <source>
        <dbReference type="Proteomes" id="UP000037530"/>
    </source>
</evidence>
<dbReference type="InterPro" id="IPR018076">
    <property type="entry name" value="T2SS_GspF_dom"/>
</dbReference>
<evidence type="ECO:0000256" key="2">
    <source>
        <dbReference type="ARBA" id="ARBA00022475"/>
    </source>
</evidence>
<keyword evidence="4 6" id="KW-1133">Transmembrane helix</keyword>
<organism evidence="8 9">
    <name type="scientific">Vibrio hepatarius</name>
    <dbReference type="NCBI Taxonomy" id="171383"/>
    <lineage>
        <taxon>Bacteria</taxon>
        <taxon>Pseudomonadati</taxon>
        <taxon>Pseudomonadota</taxon>
        <taxon>Gammaproteobacteria</taxon>
        <taxon>Vibrionales</taxon>
        <taxon>Vibrionaceae</taxon>
        <taxon>Vibrio</taxon>
        <taxon>Vibrio oreintalis group</taxon>
    </lineage>
</organism>
<keyword evidence="5 6" id="KW-0472">Membrane</keyword>
<dbReference type="EMBL" id="LHPI01000035">
    <property type="protein sequence ID" value="KOO05667.1"/>
    <property type="molecule type" value="Genomic_DNA"/>
</dbReference>
<dbReference type="STRING" id="171383.AKJ31_21220"/>
<proteinExistence type="predicted"/>